<keyword evidence="2" id="KW-1185">Reference proteome</keyword>
<gene>
    <name evidence="1" type="ORF">QQZ08_000395</name>
</gene>
<evidence type="ECO:0000313" key="2">
    <source>
        <dbReference type="Proteomes" id="UP001498421"/>
    </source>
</evidence>
<dbReference type="Proteomes" id="UP001498421">
    <property type="component" value="Unassembled WGS sequence"/>
</dbReference>
<accession>A0ABR1IH64</accession>
<dbReference type="EMBL" id="JAZAVK010000002">
    <property type="protein sequence ID" value="KAK7432924.1"/>
    <property type="molecule type" value="Genomic_DNA"/>
</dbReference>
<evidence type="ECO:0000313" key="1">
    <source>
        <dbReference type="EMBL" id="KAK7432924.1"/>
    </source>
</evidence>
<comment type="caution">
    <text evidence="1">The sequence shown here is derived from an EMBL/GenBank/DDBJ whole genome shotgun (WGS) entry which is preliminary data.</text>
</comment>
<name>A0ABR1IH64_9HYPO</name>
<protein>
    <submittedName>
        <fullName evidence="1">Uncharacterized protein</fullName>
    </submittedName>
</protein>
<proteinExistence type="predicted"/>
<organism evidence="1 2">
    <name type="scientific">Neonectria magnoliae</name>
    <dbReference type="NCBI Taxonomy" id="2732573"/>
    <lineage>
        <taxon>Eukaryota</taxon>
        <taxon>Fungi</taxon>
        <taxon>Dikarya</taxon>
        <taxon>Ascomycota</taxon>
        <taxon>Pezizomycotina</taxon>
        <taxon>Sordariomycetes</taxon>
        <taxon>Hypocreomycetidae</taxon>
        <taxon>Hypocreales</taxon>
        <taxon>Nectriaceae</taxon>
        <taxon>Neonectria</taxon>
    </lineage>
</organism>
<reference evidence="1 2" key="1">
    <citation type="journal article" date="2025" name="Microbiol. Resour. Announc.">
        <title>Draft genome sequences for Neonectria magnoliae and Neonectria punicea, canker pathogens of Liriodendron tulipifera and Acer saccharum in West Virginia.</title>
        <authorList>
            <person name="Petronek H.M."/>
            <person name="Kasson M.T."/>
            <person name="Metheny A.M."/>
            <person name="Stauder C.M."/>
            <person name="Lovett B."/>
            <person name="Lynch S.C."/>
            <person name="Garnas J.R."/>
            <person name="Kasson L.R."/>
            <person name="Stajich J.E."/>
        </authorList>
    </citation>
    <scope>NUCLEOTIDE SEQUENCE [LARGE SCALE GENOMIC DNA]</scope>
    <source>
        <strain evidence="1 2">NRRL 64651</strain>
    </source>
</reference>
<sequence length="57" mass="6212">METGGKKVYTEPNLGITENFNSAIADSNAGQLTEPRDLDLSKSVEKTWAVDELTLNV</sequence>